<dbReference type="Pfam" id="PF06472">
    <property type="entry name" value="ABC_membrane_2"/>
    <property type="match status" value="1"/>
</dbReference>
<dbReference type="Proteomes" id="UP000034416">
    <property type="component" value="Unassembled WGS sequence"/>
</dbReference>
<dbReference type="SMART" id="SM00382">
    <property type="entry name" value="AAA"/>
    <property type="match status" value="1"/>
</dbReference>
<dbReference type="CDD" id="cd03223">
    <property type="entry name" value="ABCD_peroxisomal_ALDP"/>
    <property type="match status" value="1"/>
</dbReference>
<dbReference type="InterPro" id="IPR011527">
    <property type="entry name" value="ABC1_TM_dom"/>
</dbReference>
<feature type="transmembrane region" description="Helical" evidence="8">
    <location>
        <begin position="121"/>
        <end position="141"/>
    </location>
</feature>
<dbReference type="EMBL" id="MVHH01000007">
    <property type="protein sequence ID" value="ORA00111.1"/>
    <property type="molecule type" value="Genomic_DNA"/>
</dbReference>
<evidence type="ECO:0000313" key="13">
    <source>
        <dbReference type="EMBL" id="TXI57406.1"/>
    </source>
</evidence>
<evidence type="ECO:0000256" key="2">
    <source>
        <dbReference type="ARBA" id="ARBA00022448"/>
    </source>
</evidence>
<evidence type="ECO:0000256" key="5">
    <source>
        <dbReference type="ARBA" id="ARBA00022840"/>
    </source>
</evidence>
<dbReference type="PANTHER" id="PTHR11384:SF59">
    <property type="entry name" value="LYSOSOMAL COBALAMIN TRANSPORTER ABCD4"/>
    <property type="match status" value="1"/>
</dbReference>
<dbReference type="PROSITE" id="PS00211">
    <property type="entry name" value="ABC_TRANSPORTER_1"/>
    <property type="match status" value="1"/>
</dbReference>
<dbReference type="AlphaFoldDB" id="A0A0F5MYG3"/>
<name>A0A0F5MYG3_9MYCO</name>
<evidence type="ECO:0000313" key="14">
    <source>
        <dbReference type="Proteomes" id="UP000034416"/>
    </source>
</evidence>
<dbReference type="EMBL" id="LASW01000025">
    <property type="protein sequence ID" value="KKB99785.1"/>
    <property type="molecule type" value="Genomic_DNA"/>
</dbReference>
<keyword evidence="2" id="KW-0813">Transport</keyword>
<evidence type="ECO:0000313" key="16">
    <source>
        <dbReference type="Proteomes" id="UP000321797"/>
    </source>
</evidence>
<dbReference type="Gene3D" id="3.40.50.300">
    <property type="entry name" value="P-loop containing nucleotide triphosphate hydrolases"/>
    <property type="match status" value="1"/>
</dbReference>
<dbReference type="GO" id="GO:0140359">
    <property type="term" value="F:ABC-type transporter activity"/>
    <property type="evidence" value="ECO:0007669"/>
    <property type="project" value="InterPro"/>
</dbReference>
<feature type="transmembrane region" description="Helical" evidence="8">
    <location>
        <begin position="260"/>
        <end position="280"/>
    </location>
</feature>
<dbReference type="Proteomes" id="UP000192327">
    <property type="component" value="Unassembled WGS sequence"/>
</dbReference>
<evidence type="ECO:0000256" key="3">
    <source>
        <dbReference type="ARBA" id="ARBA00022692"/>
    </source>
</evidence>
<reference evidence="12 15" key="3">
    <citation type="submission" date="2016-12" db="EMBL/GenBank/DDBJ databases">
        <title>The new phylogeny of genus Mycobacterium.</title>
        <authorList>
            <person name="Tortoli E."/>
            <person name="Trovato A."/>
            <person name="Cirillo D.M."/>
        </authorList>
    </citation>
    <scope>NUCLEOTIDE SEQUENCE [LARGE SCALE GENOMIC DNA]</scope>
    <source>
        <strain evidence="12 15">DSM 44942</strain>
    </source>
</reference>
<reference evidence="13 16" key="4">
    <citation type="submission" date="2018-09" db="EMBL/GenBank/DDBJ databases">
        <title>Metagenome Assembled Genomes from an Advanced Water Purification Facility.</title>
        <authorList>
            <person name="Stamps B.W."/>
            <person name="Spear J.R."/>
        </authorList>
    </citation>
    <scope>NUCLEOTIDE SEQUENCE [LARGE SCALE GENOMIC DNA]</scope>
    <source>
        <strain evidence="13">Bin_29_2</strain>
    </source>
</reference>
<comment type="caution">
    <text evidence="11">The sequence shown here is derived from an EMBL/GenBank/DDBJ whole genome shotgun (WGS) entry which is preliminary data.</text>
</comment>
<gene>
    <name evidence="12" type="ORF">BST15_05270</name>
    <name evidence="13" type="ORF">E6Q54_08515</name>
    <name evidence="11" type="ORF">WR43_08175</name>
</gene>
<keyword evidence="5 11" id="KW-0067">ATP-binding</keyword>
<accession>A0A0F5MYG3</accession>
<dbReference type="EMBL" id="SSGD01000038">
    <property type="protein sequence ID" value="TXI57406.1"/>
    <property type="molecule type" value="Genomic_DNA"/>
</dbReference>
<protein>
    <submittedName>
        <fullName evidence="13">ABC transporter ATP-binding protein/permease</fullName>
    </submittedName>
    <submittedName>
        <fullName evidence="11">Multidrug ABC transporter ATP-binding protein</fullName>
    </submittedName>
</protein>
<keyword evidence="6 8" id="KW-1133">Transmembrane helix</keyword>
<dbReference type="RefSeq" id="WP_046189080.1">
    <property type="nucleotide sequence ID" value="NZ_JACKUJ010000019.1"/>
</dbReference>
<dbReference type="PANTHER" id="PTHR11384">
    <property type="entry name" value="ATP-BINDING CASSETTE, SUB-FAMILY D MEMBER"/>
    <property type="match status" value="1"/>
</dbReference>
<dbReference type="STRING" id="342002.BST15_05270"/>
<dbReference type="SUPFAM" id="SSF90123">
    <property type="entry name" value="ABC transporter transmembrane region"/>
    <property type="match status" value="1"/>
</dbReference>
<evidence type="ECO:0000256" key="8">
    <source>
        <dbReference type="SAM" id="Phobius"/>
    </source>
</evidence>
<proteinExistence type="predicted"/>
<comment type="subcellular location">
    <subcellularLocation>
        <location evidence="1">Cell membrane</location>
        <topology evidence="1">Multi-pass membrane protein</topology>
    </subcellularLocation>
</comment>
<dbReference type="GO" id="GO:0005524">
    <property type="term" value="F:ATP binding"/>
    <property type="evidence" value="ECO:0007669"/>
    <property type="project" value="UniProtKB-KW"/>
</dbReference>
<organism evidence="11 14">
    <name type="scientific">Mycolicibacter arupensis</name>
    <dbReference type="NCBI Taxonomy" id="342002"/>
    <lineage>
        <taxon>Bacteria</taxon>
        <taxon>Bacillati</taxon>
        <taxon>Actinomycetota</taxon>
        <taxon>Actinomycetes</taxon>
        <taxon>Mycobacteriales</taxon>
        <taxon>Mycobacteriaceae</taxon>
        <taxon>Mycolicibacter</taxon>
    </lineage>
</organism>
<evidence type="ECO:0000259" key="10">
    <source>
        <dbReference type="PROSITE" id="PS50929"/>
    </source>
</evidence>
<keyword evidence="15" id="KW-1185">Reference proteome</keyword>
<dbReference type="Proteomes" id="UP000321797">
    <property type="component" value="Unassembled WGS sequence"/>
</dbReference>
<reference evidence="14" key="1">
    <citation type="submission" date="2015-04" db="EMBL/GenBank/DDBJ databases">
        <title>Genome sequence of Mycobacterium arupense GUC1.</title>
        <authorList>
            <person name="Greninger A.L."/>
            <person name="Cunningham G."/>
            <person name="Chiu C.Y."/>
            <person name="Miller S."/>
        </authorList>
    </citation>
    <scope>NUCLEOTIDE SEQUENCE [LARGE SCALE GENOMIC DNA]</scope>
    <source>
        <strain evidence="14">GUC1</strain>
    </source>
</reference>
<reference evidence="11" key="2">
    <citation type="submission" date="2015-04" db="EMBL/GenBank/DDBJ databases">
        <title>Genome sequence of Mycobacterium arupense strain GUC1.</title>
        <authorList>
            <person name="Greninger A.L."/>
            <person name="Cunningham G."/>
            <person name="Chiu C.Y."/>
            <person name="Miller S."/>
        </authorList>
    </citation>
    <scope>NUCLEOTIDE SEQUENCE</scope>
    <source>
        <strain evidence="11">GUC1</strain>
    </source>
</reference>
<keyword evidence="3 8" id="KW-0812">Transmembrane</keyword>
<evidence type="ECO:0000256" key="4">
    <source>
        <dbReference type="ARBA" id="ARBA00022741"/>
    </source>
</evidence>
<evidence type="ECO:0000256" key="6">
    <source>
        <dbReference type="ARBA" id="ARBA00022989"/>
    </source>
</evidence>
<dbReference type="InterPro" id="IPR003593">
    <property type="entry name" value="AAA+_ATPase"/>
</dbReference>
<feature type="domain" description="ABC transporter" evidence="9">
    <location>
        <begin position="439"/>
        <end position="644"/>
    </location>
</feature>
<dbReference type="Pfam" id="PF00005">
    <property type="entry name" value="ABC_tran"/>
    <property type="match status" value="1"/>
</dbReference>
<evidence type="ECO:0000259" key="9">
    <source>
        <dbReference type="PROSITE" id="PS50893"/>
    </source>
</evidence>
<dbReference type="InterPro" id="IPR027417">
    <property type="entry name" value="P-loop_NTPase"/>
</dbReference>
<feature type="transmembrane region" description="Helical" evidence="8">
    <location>
        <begin position="226"/>
        <end position="248"/>
    </location>
</feature>
<dbReference type="InterPro" id="IPR050835">
    <property type="entry name" value="ABC_transporter_sub-D"/>
</dbReference>
<dbReference type="Gene3D" id="1.20.1560.10">
    <property type="entry name" value="ABC transporter type 1, transmembrane domain"/>
    <property type="match status" value="1"/>
</dbReference>
<dbReference type="OrthoDB" id="9810134at2"/>
<dbReference type="SUPFAM" id="SSF52540">
    <property type="entry name" value="P-loop containing nucleoside triphosphate hydrolases"/>
    <property type="match status" value="1"/>
</dbReference>
<feature type="transmembrane region" description="Helical" evidence="8">
    <location>
        <begin position="65"/>
        <end position="88"/>
    </location>
</feature>
<evidence type="ECO:0000256" key="7">
    <source>
        <dbReference type="ARBA" id="ARBA00023136"/>
    </source>
</evidence>
<evidence type="ECO:0000313" key="11">
    <source>
        <dbReference type="EMBL" id="KKB99785.1"/>
    </source>
</evidence>
<evidence type="ECO:0000313" key="12">
    <source>
        <dbReference type="EMBL" id="ORA00111.1"/>
    </source>
</evidence>
<dbReference type="PROSITE" id="PS50929">
    <property type="entry name" value="ABC_TM1F"/>
    <property type="match status" value="1"/>
</dbReference>
<sequence>MDSKLFNPSIDWAHALPDSLVWIAMAWSISAVGVLAVAALLRVSTRWGRQFWEISGPYFTGRESVRVWVMLGVLLLSVITAVRLNVLFSFQGNDLYSSLQTAFQGAAGNDEAVRESGVHGFWMSIAIFSVMAVLHVARVMLDIYLTQHFMVNWRIWLTERLTGDWLDGRAYYRARFVTTPLDPAVGEAIEGAIDNPDQRIQQDIDIFTAGNGASVNAPANSTGSTLLFGAVQSMVTVVSFAAILWNLSGTLTVFGFDIPRAMFLIVLVYVTVATIVAFWIGRPLIRLSFRNELTNAAFRYALVRVRDAAESVAFYRGELAERIQLRTRFRAIVSNYLAFVNRTIGFAGWNLSVSQAIVPLPWVIQAPRLFDGQIMFGGVAQTASAFGSISDSLSFFRNAYDNFAGYRASIIRLHGLLEANREARELPELLVKPSPDDSVALEGVEVRSPEGVPLIEALDVQLGTGDALMIAGPSGSGKTTLLRSLAQLWPYASGTLRRPDATNATMFISQLPYIPLGDLRTVVSYPLEVGEVTDAAIVEALNKVSLPNLVDRLDDVEDWAKVLSPGEQQRVAFARILLTRPKAAFLDESTSALDEGLELALYRLLRSELPDTILVSVSHRHTVRQHHHHVLELRGQGRWELSPV</sequence>
<evidence type="ECO:0000256" key="1">
    <source>
        <dbReference type="ARBA" id="ARBA00004651"/>
    </source>
</evidence>
<dbReference type="InterPro" id="IPR003439">
    <property type="entry name" value="ABC_transporter-like_ATP-bd"/>
</dbReference>
<evidence type="ECO:0000313" key="15">
    <source>
        <dbReference type="Proteomes" id="UP000192327"/>
    </source>
</evidence>
<dbReference type="InterPro" id="IPR036640">
    <property type="entry name" value="ABC1_TM_sf"/>
</dbReference>
<feature type="transmembrane region" description="Helical" evidence="8">
    <location>
        <begin position="20"/>
        <end position="44"/>
    </location>
</feature>
<dbReference type="InterPro" id="IPR017871">
    <property type="entry name" value="ABC_transporter-like_CS"/>
</dbReference>
<keyword evidence="4" id="KW-0547">Nucleotide-binding</keyword>
<dbReference type="PATRIC" id="fig|342002.3.peg.1623"/>
<dbReference type="GO" id="GO:0005886">
    <property type="term" value="C:plasma membrane"/>
    <property type="evidence" value="ECO:0007669"/>
    <property type="project" value="UniProtKB-SubCell"/>
</dbReference>
<feature type="domain" description="ABC transmembrane type-1" evidence="10">
    <location>
        <begin position="224"/>
        <end position="405"/>
    </location>
</feature>
<dbReference type="GO" id="GO:0016887">
    <property type="term" value="F:ATP hydrolysis activity"/>
    <property type="evidence" value="ECO:0007669"/>
    <property type="project" value="InterPro"/>
</dbReference>
<dbReference type="PROSITE" id="PS50893">
    <property type="entry name" value="ABC_TRANSPORTER_2"/>
    <property type="match status" value="1"/>
</dbReference>
<keyword evidence="7 8" id="KW-0472">Membrane</keyword>